<keyword evidence="6" id="KW-0811">Translocation</keyword>
<dbReference type="GO" id="GO:0005643">
    <property type="term" value="C:nuclear pore"/>
    <property type="evidence" value="ECO:0007669"/>
    <property type="project" value="UniProtKB-SubCell"/>
</dbReference>
<dbReference type="InterPro" id="IPR000571">
    <property type="entry name" value="Znf_CCCH"/>
</dbReference>
<dbReference type="OrthoDB" id="20729at2759"/>
<dbReference type="PANTHER" id="PTHR46527">
    <property type="entry name" value="NUCLEOPORIN-LIKE PROTEIN 2"/>
    <property type="match status" value="1"/>
</dbReference>
<keyword evidence="6" id="KW-0653">Protein transport</keyword>
<dbReference type="Pfam" id="PF18044">
    <property type="entry name" value="zf-CCCH_4"/>
    <property type="match status" value="1"/>
</dbReference>
<feature type="region of interest" description="Disordered" evidence="12">
    <location>
        <begin position="27"/>
        <end position="120"/>
    </location>
</feature>
<dbReference type="Proteomes" id="UP000808372">
    <property type="component" value="Chromosome 27"/>
</dbReference>
<dbReference type="InterPro" id="IPR051767">
    <property type="entry name" value="Nucleoporin_NUP42"/>
</dbReference>
<keyword evidence="6" id="KW-0813">Transport</keyword>
<keyword evidence="3 11" id="KW-0479">Metal-binding</keyword>
<feature type="compositionally biased region" description="Polar residues" evidence="12">
    <location>
        <begin position="133"/>
        <end position="145"/>
    </location>
</feature>
<name>A0A8U0PDP6_SALNM</name>
<keyword evidence="4 11" id="KW-0863">Zinc-finger</keyword>
<evidence type="ECO:0000256" key="12">
    <source>
        <dbReference type="SAM" id="MobiDB-lite"/>
    </source>
</evidence>
<keyword evidence="7" id="KW-0539">Nucleus</keyword>
<dbReference type="KEGG" id="snh:120022735"/>
<feature type="region of interest" description="Disordered" evidence="12">
    <location>
        <begin position="133"/>
        <end position="155"/>
    </location>
</feature>
<feature type="zinc finger region" description="C3H1-type" evidence="11">
    <location>
        <begin position="1"/>
        <end position="25"/>
    </location>
</feature>
<evidence type="ECO:0000259" key="13">
    <source>
        <dbReference type="PROSITE" id="PS50103"/>
    </source>
</evidence>
<dbReference type="RefSeq" id="XP_038822653.1">
    <property type="nucleotide sequence ID" value="XM_038966725.1"/>
</dbReference>
<evidence type="ECO:0000313" key="14">
    <source>
        <dbReference type="Proteomes" id="UP000808372"/>
    </source>
</evidence>
<dbReference type="PANTHER" id="PTHR46527:SF1">
    <property type="entry name" value="NUCLEOPORIN NUP42"/>
    <property type="match status" value="1"/>
</dbReference>
<feature type="compositionally biased region" description="Polar residues" evidence="12">
    <location>
        <begin position="74"/>
        <end position="83"/>
    </location>
</feature>
<protein>
    <recommendedName>
        <fullName evidence="9">Nucleoporin NUP42</fullName>
    </recommendedName>
    <alternativeName>
        <fullName evidence="10">Nucleoporin-like protein 2</fullName>
    </alternativeName>
</protein>
<evidence type="ECO:0000256" key="1">
    <source>
        <dbReference type="ARBA" id="ARBA00004335"/>
    </source>
</evidence>
<keyword evidence="14" id="KW-1185">Reference proteome</keyword>
<feature type="domain" description="C3H1-type" evidence="13">
    <location>
        <begin position="1"/>
        <end position="25"/>
    </location>
</feature>
<organism evidence="14 15">
    <name type="scientific">Salvelinus namaycush</name>
    <name type="common">Lake trout</name>
    <name type="synonym">Salmo namaycush</name>
    <dbReference type="NCBI Taxonomy" id="8040"/>
    <lineage>
        <taxon>Eukaryota</taxon>
        <taxon>Metazoa</taxon>
        <taxon>Chordata</taxon>
        <taxon>Craniata</taxon>
        <taxon>Vertebrata</taxon>
        <taxon>Euteleostomi</taxon>
        <taxon>Actinopterygii</taxon>
        <taxon>Neopterygii</taxon>
        <taxon>Teleostei</taxon>
        <taxon>Protacanthopterygii</taxon>
        <taxon>Salmoniformes</taxon>
        <taxon>Salmonidae</taxon>
        <taxon>Salmoninae</taxon>
        <taxon>Salvelinus</taxon>
    </lineage>
</organism>
<evidence type="ECO:0000313" key="15">
    <source>
        <dbReference type="RefSeq" id="XP_038822653.1"/>
    </source>
</evidence>
<dbReference type="SMART" id="SM00356">
    <property type="entry name" value="ZnF_C3H1"/>
    <property type="match status" value="1"/>
</dbReference>
<comment type="function">
    <text evidence="8">Required for the export of mRNAs containing poly(A) tails from the nucleus into the cytoplasm.</text>
</comment>
<evidence type="ECO:0000256" key="6">
    <source>
        <dbReference type="ARBA" id="ARBA00023132"/>
    </source>
</evidence>
<evidence type="ECO:0000256" key="2">
    <source>
        <dbReference type="ARBA" id="ARBA00004567"/>
    </source>
</evidence>
<dbReference type="Gene3D" id="4.10.1000.10">
    <property type="entry name" value="Zinc finger, CCCH-type"/>
    <property type="match status" value="1"/>
</dbReference>
<evidence type="ECO:0000256" key="5">
    <source>
        <dbReference type="ARBA" id="ARBA00022833"/>
    </source>
</evidence>
<feature type="compositionally biased region" description="Polar residues" evidence="12">
    <location>
        <begin position="35"/>
        <end position="44"/>
    </location>
</feature>
<gene>
    <name evidence="15" type="primary">LOC120022735</name>
</gene>
<dbReference type="InterPro" id="IPR041367">
    <property type="entry name" value="Znf-CCCH_4"/>
</dbReference>
<sequence length="466" mass="46412">MTVCNFWMQGRCRYGDKCWNEHPKGGGGGGGGGNYNNRPPQQSNRGGGGGGGGGGFGNRVWVNPAQRSGGGTYVQPSSFSSQQGGDDWGRGGGRGGGGGGGNNWGPGGGGGGGGRDSQVKSSNFSFAAASPNQNRFSALSTQSSFDRGGSEGEDNEKHLETIQKDMEIWETSGQWLFSCYSVLKETISGFTELSPEELRLEYYNTKPTGDLQGYVNVINQLLNQWRSRVQELRAMSGNTRVAMLAELDNPAPQAASGGFGSTPVTGFGSSAPSGFGTGFGVPAQAPVQDTSGVSSFSFAAPSAGGFGSAAPKPAASGFGSTVVGAVPAPAGIGSTATSAPSAAGFSFAAPAANKDPTTAGFGASASGFGAAASASGFSFNSTTTSGGGFSGSGFGSAAPVAASGFGQARGGFGGMVAGTGAAGGAANSLFSPQSQLSEEELKEFGGKRFTLGQIPLKPPPVDMLVV</sequence>
<dbReference type="GeneID" id="120022735"/>
<proteinExistence type="predicted"/>
<keyword evidence="6" id="KW-0906">Nuclear pore complex</keyword>
<evidence type="ECO:0000256" key="9">
    <source>
        <dbReference type="ARBA" id="ARBA00039886"/>
    </source>
</evidence>
<dbReference type="GO" id="GO:0031965">
    <property type="term" value="C:nuclear membrane"/>
    <property type="evidence" value="ECO:0007669"/>
    <property type="project" value="UniProtKB-SubCell"/>
</dbReference>
<evidence type="ECO:0000256" key="8">
    <source>
        <dbReference type="ARBA" id="ARBA00037262"/>
    </source>
</evidence>
<dbReference type="GO" id="GO:0008270">
    <property type="term" value="F:zinc ion binding"/>
    <property type="evidence" value="ECO:0007669"/>
    <property type="project" value="UniProtKB-KW"/>
</dbReference>
<evidence type="ECO:0000256" key="11">
    <source>
        <dbReference type="PROSITE-ProRule" id="PRU00723"/>
    </source>
</evidence>
<feature type="compositionally biased region" description="Gly residues" evidence="12">
    <location>
        <begin position="45"/>
        <end position="57"/>
    </location>
</feature>
<keyword evidence="6" id="KW-0509">mRNA transport</keyword>
<dbReference type="AlphaFoldDB" id="A0A8U0PDP6"/>
<comment type="subcellular location">
    <subcellularLocation>
        <location evidence="1">Nucleus membrane</location>
        <topology evidence="1">Peripheral membrane protein</topology>
        <orientation evidence="1">Cytoplasmic side</orientation>
    </subcellularLocation>
    <subcellularLocation>
        <location evidence="2">Nucleus</location>
        <location evidence="2">Nuclear pore complex</location>
    </subcellularLocation>
</comment>
<feature type="compositionally biased region" description="Gly residues" evidence="12">
    <location>
        <begin position="90"/>
        <end position="115"/>
    </location>
</feature>
<keyword evidence="5 11" id="KW-0862">Zinc</keyword>
<evidence type="ECO:0000256" key="3">
    <source>
        <dbReference type="ARBA" id="ARBA00022723"/>
    </source>
</evidence>
<evidence type="ECO:0000256" key="7">
    <source>
        <dbReference type="ARBA" id="ARBA00023242"/>
    </source>
</evidence>
<evidence type="ECO:0000256" key="4">
    <source>
        <dbReference type="ARBA" id="ARBA00022771"/>
    </source>
</evidence>
<dbReference type="PROSITE" id="PS50103">
    <property type="entry name" value="ZF_C3H1"/>
    <property type="match status" value="1"/>
</dbReference>
<reference evidence="15" key="1">
    <citation type="submission" date="2025-08" db="UniProtKB">
        <authorList>
            <consortium name="RefSeq"/>
        </authorList>
    </citation>
    <scope>IDENTIFICATION</scope>
    <source>
        <tissue evidence="15">White muscle</tissue>
    </source>
</reference>
<evidence type="ECO:0000256" key="10">
    <source>
        <dbReference type="ARBA" id="ARBA00042384"/>
    </source>
</evidence>
<accession>A0A8U0PDP6</accession>